<comment type="caution">
    <text evidence="1">The sequence shown here is derived from an EMBL/GenBank/DDBJ whole genome shotgun (WGS) entry which is preliminary data.</text>
</comment>
<dbReference type="Proteomes" id="UP000316213">
    <property type="component" value="Unassembled WGS sequence"/>
</dbReference>
<dbReference type="RefSeq" id="WP_197168062.1">
    <property type="nucleotide sequence ID" value="NZ_SJPM01000008.1"/>
</dbReference>
<dbReference type="AlphaFoldDB" id="A0A5C6A424"/>
<dbReference type="InterPro" id="IPR009297">
    <property type="entry name" value="DUF952"/>
</dbReference>
<dbReference type="PANTHER" id="PTHR34129">
    <property type="entry name" value="BLR1139 PROTEIN"/>
    <property type="match status" value="1"/>
</dbReference>
<evidence type="ECO:0008006" key="3">
    <source>
        <dbReference type="Google" id="ProtNLM"/>
    </source>
</evidence>
<dbReference type="InterPro" id="IPR029058">
    <property type="entry name" value="AB_hydrolase_fold"/>
</dbReference>
<proteinExistence type="predicted"/>
<dbReference type="Gene3D" id="3.20.170.20">
    <property type="entry name" value="Protein of unknown function DUF952"/>
    <property type="match status" value="1"/>
</dbReference>
<evidence type="ECO:0000313" key="1">
    <source>
        <dbReference type="EMBL" id="TWT94249.1"/>
    </source>
</evidence>
<keyword evidence="2" id="KW-1185">Reference proteome</keyword>
<reference evidence="1 2" key="1">
    <citation type="submission" date="2019-02" db="EMBL/GenBank/DDBJ databases">
        <title>Deep-cultivation of Planctomycetes and their phenomic and genomic characterization uncovers novel biology.</title>
        <authorList>
            <person name="Wiegand S."/>
            <person name="Jogler M."/>
            <person name="Boedeker C."/>
            <person name="Pinto D."/>
            <person name="Vollmers J."/>
            <person name="Rivas-Marin E."/>
            <person name="Kohn T."/>
            <person name="Peeters S.H."/>
            <person name="Heuer A."/>
            <person name="Rast P."/>
            <person name="Oberbeckmann S."/>
            <person name="Bunk B."/>
            <person name="Jeske O."/>
            <person name="Meyerdierks A."/>
            <person name="Storesund J.E."/>
            <person name="Kallscheuer N."/>
            <person name="Luecker S."/>
            <person name="Lage O.M."/>
            <person name="Pohl T."/>
            <person name="Merkel B.J."/>
            <person name="Hornburger P."/>
            <person name="Mueller R.-W."/>
            <person name="Bruemmer F."/>
            <person name="Labrenz M."/>
            <person name="Spormann A.M."/>
            <person name="Op Den Camp H."/>
            <person name="Overmann J."/>
            <person name="Amann R."/>
            <person name="Jetten M.S.M."/>
            <person name="Mascher T."/>
            <person name="Medema M.H."/>
            <person name="Devos D.P."/>
            <person name="Kaster A.-K."/>
            <person name="Ovreas L."/>
            <person name="Rohde M."/>
            <person name="Galperin M.Y."/>
            <person name="Jogler C."/>
        </authorList>
    </citation>
    <scope>NUCLEOTIDE SEQUENCE [LARGE SCALE GENOMIC DNA]</scope>
    <source>
        <strain evidence="1 2">Pla100</strain>
    </source>
</reference>
<dbReference type="PANTHER" id="PTHR34129:SF1">
    <property type="entry name" value="DUF952 DOMAIN-CONTAINING PROTEIN"/>
    <property type="match status" value="1"/>
</dbReference>
<gene>
    <name evidence="1" type="ORF">Pla100_38590</name>
</gene>
<dbReference type="SUPFAM" id="SSF56399">
    <property type="entry name" value="ADP-ribosylation"/>
    <property type="match status" value="1"/>
</dbReference>
<sequence length="283" mass="31294">MNSTSICKIVSREQLNAAIASGRFDGSTHDQADGFLHFSTPSQLAGTLAAHYADAQELWLLRCDVVGFGDELRWEASRGGELFPHLYADLEMQRVTSIQPIRLSHSGAAHPLSIRRRILYLHGWQSVVGGVKPSSLRAAGHEVIEPELDDDDFESAWQSAQEAYDRHRPELVVGSSRGGALAVNLNLPARVPRIVLCPAWKKWGVATRVPVNTLVLHSSQDDVIAFADSMMLIKNSEIPMSHLIETGSDHRLATPDAIDQLNAACIEFPDRMFRPWSSIELIE</sequence>
<protein>
    <recommendedName>
        <fullName evidence="3">Alpha/beta hydrolase family protein</fullName>
    </recommendedName>
</protein>
<dbReference type="EMBL" id="SJPM01000008">
    <property type="protein sequence ID" value="TWT94249.1"/>
    <property type="molecule type" value="Genomic_DNA"/>
</dbReference>
<organism evidence="1 2">
    <name type="scientific">Neorhodopirellula pilleata</name>
    <dbReference type="NCBI Taxonomy" id="2714738"/>
    <lineage>
        <taxon>Bacteria</taxon>
        <taxon>Pseudomonadati</taxon>
        <taxon>Planctomycetota</taxon>
        <taxon>Planctomycetia</taxon>
        <taxon>Pirellulales</taxon>
        <taxon>Pirellulaceae</taxon>
        <taxon>Neorhodopirellula</taxon>
    </lineage>
</organism>
<dbReference type="Pfam" id="PF06108">
    <property type="entry name" value="DUF952"/>
    <property type="match status" value="1"/>
</dbReference>
<dbReference type="Gene3D" id="3.40.50.1820">
    <property type="entry name" value="alpha/beta hydrolase"/>
    <property type="match status" value="1"/>
</dbReference>
<accession>A0A5C6A424</accession>
<dbReference type="SUPFAM" id="SSF53474">
    <property type="entry name" value="alpha/beta-Hydrolases"/>
    <property type="match status" value="1"/>
</dbReference>
<name>A0A5C6A424_9BACT</name>
<evidence type="ECO:0000313" key="2">
    <source>
        <dbReference type="Proteomes" id="UP000316213"/>
    </source>
</evidence>